<dbReference type="AlphaFoldDB" id="A0AAV5F985"/>
<keyword evidence="3" id="KW-1185">Reference proteome</keyword>
<accession>A0AAV5F985</accession>
<evidence type="ECO:0000256" key="1">
    <source>
        <dbReference type="SAM" id="MobiDB-lite"/>
    </source>
</evidence>
<gene>
    <name evidence="2" type="primary">gb20725</name>
    <name evidence="2" type="ORF">PR202_gb20725</name>
</gene>
<reference evidence="2" key="2">
    <citation type="submission" date="2021-12" db="EMBL/GenBank/DDBJ databases">
        <title>Resequencing data analysis of finger millet.</title>
        <authorList>
            <person name="Hatakeyama M."/>
            <person name="Aluri S."/>
            <person name="Balachadran M.T."/>
            <person name="Sivarajan S.R."/>
            <person name="Poveda L."/>
            <person name="Shimizu-Inatsugi R."/>
            <person name="Schlapbach R."/>
            <person name="Sreeman S.M."/>
            <person name="Shimizu K.K."/>
        </authorList>
    </citation>
    <scope>NUCLEOTIDE SEQUENCE</scope>
</reference>
<sequence length="180" mass="18645">MRSEVEGKDQGAACTIDWRRWWRLRLGDGGNDQGSGTEAATAARRRLGLGGERGENGDGGEAVTGGDGGDGARRDWSEADGDRSKAGQRGSTDASSPVRLCADRLDAPQAGARELPPTPHDTECAPASASRTSLMDARAHGASLMNAKAIAAREGCRRLTPWRMPATPGGLHLAASAAVA</sequence>
<proteinExistence type="predicted"/>
<feature type="region of interest" description="Disordered" evidence="1">
    <location>
        <begin position="26"/>
        <end position="100"/>
    </location>
</feature>
<feature type="compositionally biased region" description="Gly residues" evidence="1">
    <location>
        <begin position="57"/>
        <end position="69"/>
    </location>
</feature>
<evidence type="ECO:0000313" key="2">
    <source>
        <dbReference type="EMBL" id="GJN32234.1"/>
    </source>
</evidence>
<dbReference type="EMBL" id="BQKI01000084">
    <property type="protein sequence ID" value="GJN32234.1"/>
    <property type="molecule type" value="Genomic_DNA"/>
</dbReference>
<dbReference type="Proteomes" id="UP001054889">
    <property type="component" value="Unassembled WGS sequence"/>
</dbReference>
<name>A0AAV5F985_ELECO</name>
<protein>
    <submittedName>
        <fullName evidence="2">Uncharacterized protein</fullName>
    </submittedName>
</protein>
<feature type="compositionally biased region" description="Basic and acidic residues" evidence="1">
    <location>
        <begin position="70"/>
        <end position="85"/>
    </location>
</feature>
<evidence type="ECO:0000313" key="3">
    <source>
        <dbReference type="Proteomes" id="UP001054889"/>
    </source>
</evidence>
<reference evidence="2" key="1">
    <citation type="journal article" date="2018" name="DNA Res.">
        <title>Multiple hybrid de novo genome assembly of finger millet, an orphan allotetraploid crop.</title>
        <authorList>
            <person name="Hatakeyama M."/>
            <person name="Aluri S."/>
            <person name="Balachadran M.T."/>
            <person name="Sivarajan S.R."/>
            <person name="Patrignani A."/>
            <person name="Gruter S."/>
            <person name="Poveda L."/>
            <person name="Shimizu-Inatsugi R."/>
            <person name="Baeten J."/>
            <person name="Francoijs K.J."/>
            <person name="Nataraja K.N."/>
            <person name="Reddy Y.A.N."/>
            <person name="Phadnis S."/>
            <person name="Ravikumar R.L."/>
            <person name="Schlapbach R."/>
            <person name="Sreeman S.M."/>
            <person name="Shimizu K.K."/>
        </authorList>
    </citation>
    <scope>NUCLEOTIDE SEQUENCE</scope>
</reference>
<comment type="caution">
    <text evidence="2">The sequence shown here is derived from an EMBL/GenBank/DDBJ whole genome shotgun (WGS) entry which is preliminary data.</text>
</comment>
<organism evidence="2 3">
    <name type="scientific">Eleusine coracana subsp. coracana</name>
    <dbReference type="NCBI Taxonomy" id="191504"/>
    <lineage>
        <taxon>Eukaryota</taxon>
        <taxon>Viridiplantae</taxon>
        <taxon>Streptophyta</taxon>
        <taxon>Embryophyta</taxon>
        <taxon>Tracheophyta</taxon>
        <taxon>Spermatophyta</taxon>
        <taxon>Magnoliopsida</taxon>
        <taxon>Liliopsida</taxon>
        <taxon>Poales</taxon>
        <taxon>Poaceae</taxon>
        <taxon>PACMAD clade</taxon>
        <taxon>Chloridoideae</taxon>
        <taxon>Cynodonteae</taxon>
        <taxon>Eleusininae</taxon>
        <taxon>Eleusine</taxon>
    </lineage>
</organism>